<proteinExistence type="predicted"/>
<reference evidence="1 2" key="1">
    <citation type="submission" date="2023-12" db="EMBL/GenBank/DDBJ databases">
        <title>Novel species of the genus Arcicella isolated from rivers.</title>
        <authorList>
            <person name="Lu H."/>
        </authorList>
    </citation>
    <scope>NUCLEOTIDE SEQUENCE [LARGE SCALE GENOMIC DNA]</scope>
    <source>
        <strain evidence="1 2">LMG 21963</strain>
    </source>
</reference>
<evidence type="ECO:0000313" key="2">
    <source>
        <dbReference type="Proteomes" id="UP001304671"/>
    </source>
</evidence>
<organism evidence="1 2">
    <name type="scientific">Arcicella aquatica</name>
    <dbReference type="NCBI Taxonomy" id="217141"/>
    <lineage>
        <taxon>Bacteria</taxon>
        <taxon>Pseudomonadati</taxon>
        <taxon>Bacteroidota</taxon>
        <taxon>Cytophagia</taxon>
        <taxon>Cytophagales</taxon>
        <taxon>Flectobacillaceae</taxon>
        <taxon>Arcicella</taxon>
    </lineage>
</organism>
<sequence length="277" mass="32215">MVEVQINKKKFTMPERWDECTLEQISKLSPLTQWKVDEITQSEHEYAVCVLMGCSDKFWQRLELELPQWYKLKEVANFAFAEKIVEQPFPSFVHLGTEYLVFQEGFADTDAVDLAWANMQYLAFANPDAPNVVALDELIATLCRPRRKDLLTFRESKEWDGDEREVYNGQRVKARAKELKTLPFGLKVAILQYFEAQNSLFLENYSQMLGDDGREPRYGNGMGWVTMLMSVAEKGTFGNFESVCYQNVHLIWAKCLDDTLDVKEQEKQLEAQRFKNS</sequence>
<evidence type="ECO:0000313" key="1">
    <source>
        <dbReference type="EMBL" id="MEA5257167.1"/>
    </source>
</evidence>
<dbReference type="RefSeq" id="WP_323247363.1">
    <property type="nucleotide sequence ID" value="NZ_JAYFUL010000006.1"/>
</dbReference>
<comment type="caution">
    <text evidence="1">The sequence shown here is derived from an EMBL/GenBank/DDBJ whole genome shotgun (WGS) entry which is preliminary data.</text>
</comment>
<protein>
    <submittedName>
        <fullName evidence="1">Uncharacterized protein</fullName>
    </submittedName>
</protein>
<dbReference type="EMBL" id="JAYFUL010000006">
    <property type="protein sequence ID" value="MEA5257167.1"/>
    <property type="molecule type" value="Genomic_DNA"/>
</dbReference>
<gene>
    <name evidence="1" type="ORF">VB264_05170</name>
</gene>
<name>A0ABU5QJD4_9BACT</name>
<dbReference type="Proteomes" id="UP001304671">
    <property type="component" value="Unassembled WGS sequence"/>
</dbReference>
<accession>A0ABU5QJD4</accession>
<keyword evidence="2" id="KW-1185">Reference proteome</keyword>